<evidence type="ECO:0000313" key="7">
    <source>
        <dbReference type="Proteomes" id="UP000032305"/>
    </source>
</evidence>
<dbReference type="AlphaFoldDB" id="A0A0A1W4U1"/>
<dbReference type="InterPro" id="IPR042187">
    <property type="entry name" value="Flagellin_C_sub2"/>
</dbReference>
<sequence>MTVINTNGAALRAMAATQRANTDLAQSMARLSSGQRINSAKDDAAGLAISSSMTAQIRGMTQGIRNAMDGVSLVQTADGALTEVSNMLQRIRELAVQAGSGTYSMSDRAALQLEVTALSTQIDQTLRNASFNGVALFNANAPVYDSNNQLVDASVKLNVQAGPNITDTIPISIPPIPINYMRDDISTYWNSYDGRLTPPLNITIPYTGPSSHLVTFDDYMAGGKIAGNAITRDDIGRITYPNNGDQWYDPNGSHYDNINYDTYYQRRQFPLTDELNVTNRYRTDHTMKRVDELLGTVASVQGQLGATANRLQSAVSTLTSGTTNLSEARSRIADTDYSEESVKLARAQILAQASTAMLAQANQSQKDVLKLLGQ</sequence>
<dbReference type="GO" id="GO:0005198">
    <property type="term" value="F:structural molecule activity"/>
    <property type="evidence" value="ECO:0007669"/>
    <property type="project" value="UniProtKB-UniRule"/>
</dbReference>
<dbReference type="EMBL" id="BBPI01000023">
    <property type="protein sequence ID" value="GAM00171.1"/>
    <property type="molecule type" value="Genomic_DNA"/>
</dbReference>
<dbReference type="Pfam" id="PF00669">
    <property type="entry name" value="Flagellin_N"/>
    <property type="match status" value="1"/>
</dbReference>
<dbReference type="eggNOG" id="COG1344">
    <property type="taxonomic scope" value="Bacteria"/>
</dbReference>
<evidence type="ECO:0000313" key="6">
    <source>
        <dbReference type="EMBL" id="GAM00171.1"/>
    </source>
</evidence>
<dbReference type="SUPFAM" id="SSF64518">
    <property type="entry name" value="Phase 1 flagellin"/>
    <property type="match status" value="1"/>
</dbReference>
<keyword evidence="6" id="KW-0969">Cilium</keyword>
<comment type="subcellular location">
    <subcellularLocation>
        <location evidence="3">Secreted</location>
    </subcellularLocation>
    <subcellularLocation>
        <location evidence="3">Bacterial flagellum</location>
    </subcellularLocation>
</comment>
<dbReference type="PRINTS" id="PR00207">
    <property type="entry name" value="FLAGELLIN"/>
</dbReference>
<keyword evidence="7" id="KW-1185">Reference proteome</keyword>
<dbReference type="PANTHER" id="PTHR42792">
    <property type="entry name" value="FLAGELLIN"/>
    <property type="match status" value="1"/>
</dbReference>
<dbReference type="Gene3D" id="1.20.1330.10">
    <property type="entry name" value="f41 fragment of flagellin, N-terminal domain"/>
    <property type="match status" value="1"/>
</dbReference>
<keyword evidence="2 3" id="KW-0975">Bacterial flagellum</keyword>
<dbReference type="PANTHER" id="PTHR42792:SF2">
    <property type="entry name" value="FLAGELLIN"/>
    <property type="match status" value="1"/>
</dbReference>
<keyword evidence="6" id="KW-0282">Flagellum</keyword>
<keyword evidence="3" id="KW-0964">Secreted</keyword>
<keyword evidence="6" id="KW-0966">Cell projection</keyword>
<dbReference type="Proteomes" id="UP000032305">
    <property type="component" value="Unassembled WGS sequence"/>
</dbReference>
<gene>
    <name evidence="6" type="primary">fliC</name>
    <name evidence="6" type="ORF">SP5_023_00060</name>
</gene>
<dbReference type="GO" id="GO:0009288">
    <property type="term" value="C:bacterial-type flagellum"/>
    <property type="evidence" value="ECO:0007669"/>
    <property type="project" value="UniProtKB-SubCell"/>
</dbReference>
<reference evidence="6 7" key="1">
    <citation type="submission" date="2014-11" db="EMBL/GenBank/DDBJ databases">
        <title>Whole genome shotgun sequence of Sphingomonas parapaucimobilis NBRC 15100.</title>
        <authorList>
            <person name="Katano-Makiyama Y."/>
            <person name="Hosoyama A."/>
            <person name="Hashimoto M."/>
            <person name="Hosoyama Y."/>
            <person name="Noguchi M."/>
            <person name="Numata M."/>
            <person name="Tsuchikane K."/>
            <person name="Hirakata S."/>
            <person name="Uohara A."/>
            <person name="Shimodaira J."/>
            <person name="Ohji S."/>
            <person name="Ichikawa N."/>
            <person name="Kimura A."/>
            <person name="Yamazoe A."/>
            <person name="Fujita N."/>
        </authorList>
    </citation>
    <scope>NUCLEOTIDE SEQUENCE [LARGE SCALE GENOMIC DNA]</scope>
    <source>
        <strain evidence="6 7">NBRC 15100</strain>
    </source>
</reference>
<dbReference type="InterPro" id="IPR046358">
    <property type="entry name" value="Flagellin_C"/>
</dbReference>
<dbReference type="Pfam" id="PF00700">
    <property type="entry name" value="Flagellin_C"/>
    <property type="match status" value="1"/>
</dbReference>
<organism evidence="6 7">
    <name type="scientific">Sphingomonas parapaucimobilis NBRC 15100</name>
    <dbReference type="NCBI Taxonomy" id="1219049"/>
    <lineage>
        <taxon>Bacteria</taxon>
        <taxon>Pseudomonadati</taxon>
        <taxon>Pseudomonadota</taxon>
        <taxon>Alphaproteobacteria</taxon>
        <taxon>Sphingomonadales</taxon>
        <taxon>Sphingomonadaceae</taxon>
        <taxon>Sphingomonas</taxon>
    </lineage>
</organism>
<proteinExistence type="inferred from homology"/>
<dbReference type="Gene3D" id="6.10.10.10">
    <property type="entry name" value="Flagellar export chaperone, C-terminal domain"/>
    <property type="match status" value="1"/>
</dbReference>
<accession>A0A0A1W4U1</accession>
<dbReference type="GO" id="GO:0005576">
    <property type="term" value="C:extracellular region"/>
    <property type="evidence" value="ECO:0007669"/>
    <property type="project" value="UniProtKB-SubCell"/>
</dbReference>
<comment type="function">
    <text evidence="3">Flagellin is the subunit protein which polymerizes to form the filaments of bacterial flagella.</text>
</comment>
<comment type="similarity">
    <text evidence="1 3">Belongs to the bacterial flagellin family.</text>
</comment>
<feature type="domain" description="Flagellin N-terminal" evidence="4">
    <location>
        <begin position="4"/>
        <end position="140"/>
    </location>
</feature>
<comment type="caution">
    <text evidence="6">The sequence shown here is derived from an EMBL/GenBank/DDBJ whole genome shotgun (WGS) entry which is preliminary data.</text>
</comment>
<evidence type="ECO:0000256" key="3">
    <source>
        <dbReference type="RuleBase" id="RU362073"/>
    </source>
</evidence>
<dbReference type="OrthoDB" id="7583376at2"/>
<dbReference type="InterPro" id="IPR001029">
    <property type="entry name" value="Flagellin_N"/>
</dbReference>
<protein>
    <recommendedName>
        <fullName evidence="3">Flagellin</fullName>
    </recommendedName>
</protein>
<evidence type="ECO:0000256" key="2">
    <source>
        <dbReference type="ARBA" id="ARBA00023143"/>
    </source>
</evidence>
<evidence type="ECO:0000256" key="1">
    <source>
        <dbReference type="ARBA" id="ARBA00005709"/>
    </source>
</evidence>
<dbReference type="InterPro" id="IPR001492">
    <property type="entry name" value="Flagellin"/>
</dbReference>
<feature type="domain" description="Flagellin C-terminal" evidence="5">
    <location>
        <begin position="287"/>
        <end position="372"/>
    </location>
</feature>
<name>A0A0A1W4U1_9SPHN</name>
<evidence type="ECO:0000259" key="5">
    <source>
        <dbReference type="Pfam" id="PF00700"/>
    </source>
</evidence>
<evidence type="ECO:0000259" key="4">
    <source>
        <dbReference type="Pfam" id="PF00669"/>
    </source>
</evidence>